<dbReference type="InterPro" id="IPR042197">
    <property type="entry name" value="Apaf_helical"/>
</dbReference>
<proteinExistence type="evidence at transcript level"/>
<protein>
    <submittedName>
        <fullName evidence="7">Cereal cyst nematode resistance protein</fullName>
    </submittedName>
</protein>
<dbReference type="InterPro" id="IPR044974">
    <property type="entry name" value="Disease_R_plants"/>
</dbReference>
<dbReference type="EMBL" id="EU327996">
    <property type="protein sequence ID" value="ABY28270.1"/>
    <property type="molecule type" value="mRNA"/>
</dbReference>
<feature type="region of interest" description="Disordered" evidence="3">
    <location>
        <begin position="104"/>
        <end position="126"/>
    </location>
</feature>
<dbReference type="InterPro" id="IPR036388">
    <property type="entry name" value="WH-like_DNA-bd_sf"/>
</dbReference>
<dbReference type="PANTHER" id="PTHR23155">
    <property type="entry name" value="DISEASE RESISTANCE PROTEIN RP"/>
    <property type="match status" value="1"/>
</dbReference>
<name>A9Z0X1_WHEAT</name>
<organism evidence="7">
    <name type="scientific">Triticum aestivum</name>
    <name type="common">Wheat</name>
    <dbReference type="NCBI Taxonomy" id="4565"/>
    <lineage>
        <taxon>Eukaryota</taxon>
        <taxon>Viridiplantae</taxon>
        <taxon>Streptophyta</taxon>
        <taxon>Embryophyta</taxon>
        <taxon>Tracheophyta</taxon>
        <taxon>Spermatophyta</taxon>
        <taxon>Magnoliopsida</taxon>
        <taxon>Liliopsida</taxon>
        <taxon>Poales</taxon>
        <taxon>Poaceae</taxon>
        <taxon>BOP clade</taxon>
        <taxon>Pooideae</taxon>
        <taxon>Triticodae</taxon>
        <taxon>Triticeae</taxon>
        <taxon>Triticinae</taxon>
        <taxon>Triticum</taxon>
    </lineage>
</organism>
<dbReference type="Pfam" id="PF25019">
    <property type="entry name" value="LRR_R13L1-DRL21"/>
    <property type="match status" value="1"/>
</dbReference>
<dbReference type="Gene3D" id="3.80.10.10">
    <property type="entry name" value="Ribonuclease Inhibitor"/>
    <property type="match status" value="1"/>
</dbReference>
<evidence type="ECO:0000259" key="5">
    <source>
        <dbReference type="Pfam" id="PF23559"/>
    </source>
</evidence>
<feature type="domain" description="R13L1/DRL21-like LRR repeat region" evidence="6">
    <location>
        <begin position="727"/>
        <end position="835"/>
    </location>
</feature>
<feature type="domain" description="Disease resistance protein winged helix" evidence="5">
    <location>
        <begin position="454"/>
        <end position="529"/>
    </location>
</feature>
<dbReference type="Gene3D" id="1.10.10.10">
    <property type="entry name" value="Winged helix-like DNA-binding domain superfamily/Winged helix DNA-binding domain"/>
    <property type="match status" value="1"/>
</dbReference>
<sequence>MDPITIAAVGWSVAMVGWVASATISKLLAKGFDYLEYDTAKKLAQLEPKILVLERVMEVVETSPYRPRLEQLFKRLKYAFYEAEEILDAVEYHCLEKQIKTGKLQPGGGSSLPKKDRLKKKESRMSNKKLVKSLKKIENIINEAHQILEKLNLSSISDGNIRHTMVVNPTTTAVSPQKVFGRDNDRDKIIAMLHEKEGGLDPSTSKGLCFSVIGIHGVSGSGKSTLAQFVYAHEKNDKQDNKEDHFDLVMWVHVSQDFSVWGIFKELYEAASDPKVPCPQFNNLNALEEELERKLDGKRFLLVLDDVWCNADVGNQELPKLLSPLKKGKKGSKILVTTRSKYALPDLCPGVRYTAMPITEVDDTAFFELFMHYALEDDQDQSMFQNIGVEIAKKLKGSPLAARTVGGNLRRQQDVDHWRRVGDLDLFKVWTGPLWWSYYQLGEQARRCFAYCSIFPRRHRLYRDELVRLWMAEGFIRSTDDGGDIEEVAQEIFNELLSVSFIQPGVRDWEYYYYGEDHYLLHDLLHDLAEAVAGSDCFIIGNNTSQKGGGWTGDVPRDVRHLFVQSYDATLITEKILELGNLHTLIIYSVGGDTPVEETVIKKILKHLPKLRVLAIASSLEKDAFIQKPSTFSVPESVCQLKHLRYLAFRTDDKCRVVLPSSLNQLYQMQLLDFGQCHDLVCFCDDLINLRHVFSGSYTRISNISGLDSLQTIPEFKVRPEQGQEAKQLRYLNRLSGKLIISGLDSIESREEALEVDLAAKKRLTDLTLEFNGSSKVAAEVLEGLCPPVGLEKLTIWSYEGSVYPKWMVGRQNGGPEKLQQLELCSWSQPGPAPELVEGFIHLRELFLWDCWWNALPCNMGHLSSLEKLWIQGCLNVRLLPALPESLTYFWLLKCDDGFMESCQTVGHPNWKKIQHICRKYFSE</sequence>
<dbReference type="Gene3D" id="3.40.50.300">
    <property type="entry name" value="P-loop containing nucleotide triphosphate hydrolases"/>
    <property type="match status" value="1"/>
</dbReference>
<dbReference type="Gene3D" id="1.10.8.430">
    <property type="entry name" value="Helical domain of apoptotic protease-activating factors"/>
    <property type="match status" value="1"/>
</dbReference>
<dbReference type="Pfam" id="PF23559">
    <property type="entry name" value="WHD_DRP"/>
    <property type="match status" value="1"/>
</dbReference>
<keyword evidence="2" id="KW-0611">Plant defense</keyword>
<dbReference type="PANTHER" id="PTHR23155:SF1058">
    <property type="entry name" value="OS11G0668100 PROTEIN"/>
    <property type="match status" value="1"/>
</dbReference>
<evidence type="ECO:0000259" key="4">
    <source>
        <dbReference type="Pfam" id="PF00931"/>
    </source>
</evidence>
<dbReference type="InterPro" id="IPR027417">
    <property type="entry name" value="P-loop_NTPase"/>
</dbReference>
<dbReference type="GO" id="GO:0043531">
    <property type="term" value="F:ADP binding"/>
    <property type="evidence" value="ECO:0007669"/>
    <property type="project" value="InterPro"/>
</dbReference>
<dbReference type="AlphaFoldDB" id="A9Z0X1"/>
<dbReference type="InterPro" id="IPR032675">
    <property type="entry name" value="LRR_dom_sf"/>
</dbReference>
<dbReference type="PRINTS" id="PR00364">
    <property type="entry name" value="DISEASERSIST"/>
</dbReference>
<evidence type="ECO:0000259" key="6">
    <source>
        <dbReference type="Pfam" id="PF25019"/>
    </source>
</evidence>
<dbReference type="SUPFAM" id="SSF52058">
    <property type="entry name" value="L domain-like"/>
    <property type="match status" value="1"/>
</dbReference>
<dbReference type="ExpressionAtlas" id="A9Z0X1">
    <property type="expression patterns" value="baseline"/>
</dbReference>
<dbReference type="InterPro" id="IPR058922">
    <property type="entry name" value="WHD_DRP"/>
</dbReference>
<evidence type="ECO:0000313" key="7">
    <source>
        <dbReference type="EMBL" id="ABY28270.1"/>
    </source>
</evidence>
<reference evidence="7" key="1">
    <citation type="journal article" date="2008" name="Mol. Biol.">
        <title>Characterization and Expression Profiling of a Novel Cereal Cyst Nematode Resistance Gene Analog in Wheat.</title>
        <authorList>
            <person name="Zhai X.G."/>
            <person name="Zhao T."/>
            <person name="Liu Y.H."/>
            <person name="Long H."/>
            <person name="Deng G.B."/>
            <person name="Pan Z.F."/>
            <person name="Yu M.Q."/>
        </authorList>
    </citation>
    <scope>NUCLEOTIDE SEQUENCE</scope>
</reference>
<keyword evidence="1" id="KW-0677">Repeat</keyword>
<evidence type="ECO:0000256" key="1">
    <source>
        <dbReference type="ARBA" id="ARBA00022737"/>
    </source>
</evidence>
<dbReference type="InterPro" id="IPR056789">
    <property type="entry name" value="LRR_R13L1-DRL21"/>
</dbReference>
<evidence type="ECO:0000256" key="2">
    <source>
        <dbReference type="ARBA" id="ARBA00022821"/>
    </source>
</evidence>
<accession>A9Z0X1</accession>
<dbReference type="GO" id="GO:0006952">
    <property type="term" value="P:defense response"/>
    <property type="evidence" value="ECO:0007669"/>
    <property type="project" value="UniProtKB-KW"/>
</dbReference>
<dbReference type="SUPFAM" id="SSF52540">
    <property type="entry name" value="P-loop containing nucleoside triphosphate hydrolases"/>
    <property type="match status" value="1"/>
</dbReference>
<feature type="domain" description="NB-ARC" evidence="4">
    <location>
        <begin position="211"/>
        <end position="341"/>
    </location>
</feature>
<dbReference type="Pfam" id="PF00931">
    <property type="entry name" value="NB-ARC"/>
    <property type="match status" value="1"/>
</dbReference>
<feature type="compositionally biased region" description="Basic residues" evidence="3">
    <location>
        <begin position="116"/>
        <end position="126"/>
    </location>
</feature>
<evidence type="ECO:0000256" key="3">
    <source>
        <dbReference type="SAM" id="MobiDB-lite"/>
    </source>
</evidence>
<dbReference type="InterPro" id="IPR002182">
    <property type="entry name" value="NB-ARC"/>
</dbReference>